<dbReference type="GO" id="GO:0016788">
    <property type="term" value="F:hydrolase activity, acting on ester bonds"/>
    <property type="evidence" value="ECO:0007669"/>
    <property type="project" value="UniProtKB-ARBA"/>
</dbReference>
<dbReference type="EMBL" id="PYMH01000018">
    <property type="protein sequence ID" value="PSU29850.1"/>
    <property type="molecule type" value="Genomic_DNA"/>
</dbReference>
<proteinExistence type="predicted"/>
<evidence type="ECO:0000313" key="3">
    <source>
        <dbReference type="Proteomes" id="UP000241222"/>
    </source>
</evidence>
<dbReference type="Proteomes" id="UP000241222">
    <property type="component" value="Unassembled WGS sequence"/>
</dbReference>
<dbReference type="InterPro" id="IPR036514">
    <property type="entry name" value="SGNH_hydro_sf"/>
</dbReference>
<dbReference type="Gene3D" id="3.40.50.1110">
    <property type="entry name" value="SGNH hydrolase"/>
    <property type="match status" value="1"/>
</dbReference>
<feature type="domain" description="SGNH" evidence="1">
    <location>
        <begin position="4"/>
        <end position="174"/>
    </location>
</feature>
<comment type="caution">
    <text evidence="2">The sequence shown here is derived from an EMBL/GenBank/DDBJ whole genome shotgun (WGS) entry which is preliminary data.</text>
</comment>
<sequence length="179" mass="20402">MRERCINRLDNLKKAASEYPEADLVIGQNWLNTKNLKSKQDDNITLEPEESEEQINNYLKSLSEIVGDDSKGYILGSTQGSSYNVFQCQAKSSLPLLAKLNENDCEKWQKSSDIKINNVIKQLSSQYNNLVYIDPNETLCAKDKCRIITDENKPVYSDNRHFSKDGADVVGKFILDKMK</sequence>
<accession>A0A2T3IND5</accession>
<organism evidence="2 3">
    <name type="scientific">Photobacterium lutimaris</name>
    <dbReference type="NCBI Taxonomy" id="388278"/>
    <lineage>
        <taxon>Bacteria</taxon>
        <taxon>Pseudomonadati</taxon>
        <taxon>Pseudomonadota</taxon>
        <taxon>Gammaproteobacteria</taxon>
        <taxon>Vibrionales</taxon>
        <taxon>Vibrionaceae</taxon>
        <taxon>Photobacterium</taxon>
    </lineage>
</organism>
<reference evidence="2 3" key="1">
    <citation type="submission" date="2018-03" db="EMBL/GenBank/DDBJ databases">
        <title>Whole genome sequencing of Histamine producing bacteria.</title>
        <authorList>
            <person name="Butler K."/>
        </authorList>
    </citation>
    <scope>NUCLEOTIDE SEQUENCE [LARGE SCALE GENOMIC DNA]</scope>
    <source>
        <strain evidence="2 3">JCM 13586</strain>
    </source>
</reference>
<keyword evidence="3" id="KW-1185">Reference proteome</keyword>
<dbReference type="OrthoDB" id="9767863at2"/>
<gene>
    <name evidence="2" type="ORF">C9I99_24255</name>
</gene>
<evidence type="ECO:0000313" key="2">
    <source>
        <dbReference type="EMBL" id="PSU29850.1"/>
    </source>
</evidence>
<name>A0A2T3IND5_9GAMM</name>
<dbReference type="AlphaFoldDB" id="A0A2T3IND5"/>
<dbReference type="Pfam" id="PF19040">
    <property type="entry name" value="SGNH"/>
    <property type="match status" value="1"/>
</dbReference>
<protein>
    <recommendedName>
        <fullName evidence="1">SGNH domain-containing protein</fullName>
    </recommendedName>
</protein>
<dbReference type="InterPro" id="IPR043968">
    <property type="entry name" value="SGNH"/>
</dbReference>
<evidence type="ECO:0000259" key="1">
    <source>
        <dbReference type="Pfam" id="PF19040"/>
    </source>
</evidence>